<gene>
    <name evidence="7" type="primary">DLG5</name>
    <name evidence="7" type="synonym">LOC100702973</name>
</gene>
<dbReference type="CDD" id="cd06765">
    <property type="entry name" value="PDZ2_DLG5-like"/>
    <property type="match status" value="1"/>
</dbReference>
<dbReference type="InterPro" id="IPR008145">
    <property type="entry name" value="GK/Ca_channel_bsu"/>
</dbReference>
<reference evidence="7" key="1">
    <citation type="submission" date="2025-08" db="UniProtKB">
        <authorList>
            <consortium name="Ensembl"/>
        </authorList>
    </citation>
    <scope>IDENTIFICATION</scope>
</reference>
<dbReference type="Pfam" id="PF16610">
    <property type="entry name" value="dbPDZ_assoc"/>
    <property type="match status" value="1"/>
</dbReference>
<feature type="domain" description="PDZ" evidence="6">
    <location>
        <begin position="684"/>
        <end position="775"/>
    </location>
</feature>
<organism evidence="7 8">
    <name type="scientific">Oreochromis niloticus</name>
    <name type="common">Nile tilapia</name>
    <name type="synonym">Tilapia nilotica</name>
    <dbReference type="NCBI Taxonomy" id="8128"/>
    <lineage>
        <taxon>Eukaryota</taxon>
        <taxon>Metazoa</taxon>
        <taxon>Chordata</taxon>
        <taxon>Craniata</taxon>
        <taxon>Vertebrata</taxon>
        <taxon>Euteleostomi</taxon>
        <taxon>Actinopterygii</taxon>
        <taxon>Neopterygii</taxon>
        <taxon>Teleostei</taxon>
        <taxon>Neoteleostei</taxon>
        <taxon>Acanthomorphata</taxon>
        <taxon>Ovalentaria</taxon>
        <taxon>Cichlomorphae</taxon>
        <taxon>Cichliformes</taxon>
        <taxon>Cichlidae</taxon>
        <taxon>African cichlids</taxon>
        <taxon>Pseudocrenilabrinae</taxon>
        <taxon>Oreochromini</taxon>
        <taxon>Oreochromis</taxon>
    </lineage>
</organism>
<keyword evidence="8" id="KW-1185">Reference proteome</keyword>
<keyword evidence="1 2" id="KW-0728">SH3 domain</keyword>
<feature type="coiled-coil region" evidence="3">
    <location>
        <begin position="49"/>
        <end position="161"/>
    </location>
</feature>
<feature type="compositionally biased region" description="Low complexity" evidence="4">
    <location>
        <begin position="1286"/>
        <end position="1301"/>
    </location>
</feature>
<dbReference type="GO" id="GO:0005886">
    <property type="term" value="C:plasma membrane"/>
    <property type="evidence" value="ECO:0007669"/>
    <property type="project" value="TreeGrafter"/>
</dbReference>
<dbReference type="SMART" id="SM00326">
    <property type="entry name" value="SH3"/>
    <property type="match status" value="1"/>
</dbReference>
<dbReference type="FunFam" id="2.30.30.40:FF:000130">
    <property type="entry name" value="Discs large 5, isoform A"/>
    <property type="match status" value="1"/>
</dbReference>
<dbReference type="InterPro" id="IPR027417">
    <property type="entry name" value="P-loop_NTPase"/>
</dbReference>
<evidence type="ECO:0000256" key="1">
    <source>
        <dbReference type="ARBA" id="ARBA00022443"/>
    </source>
</evidence>
<dbReference type="SMART" id="SM00228">
    <property type="entry name" value="PDZ"/>
    <property type="match status" value="4"/>
</dbReference>
<evidence type="ECO:0000259" key="5">
    <source>
        <dbReference type="PROSITE" id="PS50002"/>
    </source>
</evidence>
<dbReference type="Pfam" id="PF00595">
    <property type="entry name" value="PDZ"/>
    <property type="match status" value="4"/>
</dbReference>
<dbReference type="Gene3D" id="2.30.30.40">
    <property type="entry name" value="SH3 Domains"/>
    <property type="match status" value="1"/>
</dbReference>
<feature type="compositionally biased region" description="Polar residues" evidence="4">
    <location>
        <begin position="1411"/>
        <end position="1444"/>
    </location>
</feature>
<sequence>VSVHAAGSTYSVLSTMPSDSESSSSLSSLGESSSPPPAHMDSHQVSEKMETVLFQLRQVTRERDELRKRLALSSPGTTFDDCRPNAKAGHDYERLKLQCMKAMADLQSLQNQHSTTLKRCEEAVKKADFYHTLHSRLVSEHNQLKEELEVLRQDNIQLVREHNHVKQACEELRRLHDDDQREVADMKMLHQQVMREGSSDVLNKLYDTAVDKLEAVKSDYETLRKRYNDKTASHNADLSRLDQAEEENHRLQKQLDMLLKQRDAAIHYQQQYSSSIRRFDNTHQELSKATAHNKELQREMERLQSEVTRLKTQQLKAAKDSEKYKEERDSVISEYRLIMSERDQVIKEVDRLQTGLEVAEAKLKCTSSERRVASEELEALRQELASALVDRDRAICEKNELLEKYCHEVKDKAEAQKELNQACKDIETVREERDVARKERTEAIIQRDQLLQEYYQARQEQDSATMNMERATKEIEMLRKQYEAISQELKEALQEAEVAKCRRDWAFQERDKIVAERESIRTLCDNLRRERDRAVSDLADALRNLDDMRKQKNDATRELKELKEKLEDELEKEARYRQLMAHSSHDSAIDTDSMEWETEVVEFEKHRDMDLKALGFDIAEGVNDPYLPGDCGVFVTKVDKGSIAEGRLRVNDWLLKINDVDLTNKDRKQVIKAVLSGEGVINMVVRRRKSLGGRIITPIQINLAGHKDSGIGLESGVFVATLAAGSPAAKDCNLTIGDRLLAINGIALDNKSLSECESLLRNCRNSLSLSLMKFFPQSCSGQSLYETLRDSEKIPRLQSCEVHTRNCRNSKHNCSTQTDICSCDFGSRGEEACKDTGDSLNSSSGSTHSHHKPFSNGSPHSRSFSASHSPSEPHPEFCYRRQDLQHRPFTFTPVLSDCSSPQAAVDRVQNSPVKPSGGTWPKVIVGTVSEYTQLSIYKKPKQRKSIFDMNAFRRPDAAQKLDYMSLSHSPQSSVSESAQTPPTPPARSDSFRFKHRQQNSSASDSTITTGTPPASPAQATNAKDKGEVGNQCYFNDGPPGEAKGSSKKPAEEEEEEENRYRTEVQGKKRYRPKSAPALRRNVTPLHIPVPIQVTEYLKNMKCHITTTFELMSNPTISPPDPAQRSFAPCPAVTAVMRNPVYTAWSHEVQANNPPPAPSSSSHPHKHTRCSVSLFNIHESNSFFTCLFYFLFPPSTLSPQHQGRLSLDLSHKRTGNLTERSCSQPPHSTNSLPCSNRMSMYGALVLEQSRHNEYFNFFISSVTPGSLTHSEGSSPTPPNMSPVNLDTSSFTSSQSQSSISTQPRISVSPASIGDRRKDGPYLGEPRNVTVQKGAEPLGISIVSGENGGVFVSKVTAGSIAHQARLEYGDQLLEFNGINLRNANEQQARLVIGQQCDTVTILAQYNPHMFQLGNHSRSGSRMESISNQPSPHDSGATTPDNHSTVELLSEQDEGTITPASKQTTPATSPHISCRLPGSNPRRVPEYRLVRLKRIHVELGVQICGGNLYGIFVESLDDDSPARGPDGLLAGDLILEYNGVSMKNKTKEDAYLELLKPAETITFKVQNYADNLDAVRECPGDGFFIRALYERVAEMEQELSFKKDDILYVEDTLPNGNFGFWMAWQLDESAQKLEKGQIPSKYMMDQEFYRRHSMADMKDENGTSKTLSAAARRSFFRRRLKHKRSGSKDGKDMTALDAISTDSLPITEDGVSLMYQRVQKVECSSPRPVLILGPLVEACKDMLEKEAPTKFCRCLPEIMKASQQAIERGVKDCVFIDYKRRSGHFDVTTVASIKEITEKDCHCLLDIAPSQQKDPLYLRDKLSQKHSKEQFEAAQKIEQDYSRFFTGIVQGGSVSYICTQIMTIVEQEQSKVLWIPDGAP</sequence>
<feature type="domain" description="PDZ" evidence="6">
    <location>
        <begin position="1486"/>
        <end position="1566"/>
    </location>
</feature>
<dbReference type="InterPro" id="IPR006907">
    <property type="entry name" value="DLG5_N"/>
</dbReference>
<feature type="region of interest" description="Disordered" evidence="4">
    <location>
        <begin position="834"/>
        <end position="876"/>
    </location>
</feature>
<evidence type="ECO:0000313" key="8">
    <source>
        <dbReference type="Proteomes" id="UP000005207"/>
    </source>
</evidence>
<evidence type="ECO:0000256" key="2">
    <source>
        <dbReference type="PROSITE-ProRule" id="PRU00192"/>
    </source>
</evidence>
<accession>A0A669EE38</accession>
<feature type="region of interest" description="Disordered" evidence="4">
    <location>
        <begin position="965"/>
        <end position="1077"/>
    </location>
</feature>
<feature type="compositionally biased region" description="Low complexity" evidence="4">
    <location>
        <begin position="17"/>
        <end position="33"/>
    </location>
</feature>
<keyword evidence="3" id="KW-0175">Coiled coil</keyword>
<feature type="compositionally biased region" description="Low complexity" evidence="4">
    <location>
        <begin position="858"/>
        <end position="870"/>
    </location>
</feature>
<name>A0A669EE38_ORENI</name>
<dbReference type="InterPro" id="IPR036028">
    <property type="entry name" value="SH3-like_dom_sf"/>
</dbReference>
<feature type="region of interest" description="Disordered" evidence="4">
    <location>
        <begin position="1"/>
        <end position="44"/>
    </location>
</feature>
<dbReference type="PROSITE" id="PS50106">
    <property type="entry name" value="PDZ"/>
    <property type="match status" value="4"/>
</dbReference>
<feature type="region of interest" description="Disordered" evidence="4">
    <location>
        <begin position="1265"/>
        <end position="1326"/>
    </location>
</feature>
<dbReference type="Pfam" id="PF04822">
    <property type="entry name" value="Takusan"/>
    <property type="match status" value="1"/>
</dbReference>
<dbReference type="FunFam" id="2.30.42.10:FF:000152">
    <property type="entry name" value="disks large homolog 5 isoform X1"/>
    <property type="match status" value="1"/>
</dbReference>
<dbReference type="Proteomes" id="UP000005207">
    <property type="component" value="Unplaced"/>
</dbReference>
<dbReference type="Gene3D" id="2.30.42.10">
    <property type="match status" value="4"/>
</dbReference>
<feature type="domain" description="SH3" evidence="5">
    <location>
        <begin position="1577"/>
        <end position="1645"/>
    </location>
</feature>
<protein>
    <submittedName>
        <fullName evidence="7">Discs large MAGUK scaffold protein 5</fullName>
    </submittedName>
</protein>
<dbReference type="PROSITE" id="PS50002">
    <property type="entry name" value="SH3"/>
    <property type="match status" value="1"/>
</dbReference>
<dbReference type="CDD" id="cd06767">
    <property type="entry name" value="PDZ3_DLG5-like"/>
    <property type="match status" value="1"/>
</dbReference>
<evidence type="ECO:0000259" key="6">
    <source>
        <dbReference type="PROSITE" id="PS50106"/>
    </source>
</evidence>
<evidence type="ECO:0000313" key="7">
    <source>
        <dbReference type="Ensembl" id="ENSONIP00000071290.1"/>
    </source>
</evidence>
<feature type="domain" description="PDZ" evidence="6">
    <location>
        <begin position="1326"/>
        <end position="1405"/>
    </location>
</feature>
<dbReference type="InterPro" id="IPR001478">
    <property type="entry name" value="PDZ"/>
</dbReference>
<feature type="coiled-coil region" evidence="3">
    <location>
        <begin position="206"/>
        <end position="579"/>
    </location>
</feature>
<dbReference type="InterPro" id="IPR001452">
    <property type="entry name" value="SH3_domain"/>
</dbReference>
<reference evidence="7" key="2">
    <citation type="submission" date="2025-09" db="UniProtKB">
        <authorList>
            <consortium name="Ensembl"/>
        </authorList>
    </citation>
    <scope>IDENTIFICATION</scope>
</reference>
<dbReference type="CDD" id="cd11860">
    <property type="entry name" value="SH3_DLG5"/>
    <property type="match status" value="1"/>
</dbReference>
<dbReference type="InterPro" id="IPR053004">
    <property type="entry name" value="MAGUK_Signaling_Regulators"/>
</dbReference>
<feature type="compositionally biased region" description="Polar residues" evidence="4">
    <location>
        <begin position="998"/>
        <end position="1021"/>
    </location>
</feature>
<feature type="region of interest" description="Disordered" evidence="4">
    <location>
        <begin position="1410"/>
        <end position="1475"/>
    </location>
</feature>
<evidence type="ECO:0000256" key="4">
    <source>
        <dbReference type="SAM" id="MobiDB-lite"/>
    </source>
</evidence>
<dbReference type="GO" id="GO:0035331">
    <property type="term" value="P:negative regulation of hippo signaling"/>
    <property type="evidence" value="ECO:0007669"/>
    <property type="project" value="TreeGrafter"/>
</dbReference>
<dbReference type="GeneTree" id="ENSGT00940000155303"/>
<feature type="compositionally biased region" description="Polar residues" evidence="4">
    <location>
        <begin position="966"/>
        <end position="980"/>
    </location>
</feature>
<dbReference type="Gene3D" id="3.40.50.300">
    <property type="entry name" value="P-loop containing nucleotide triphosphate hydrolases"/>
    <property type="match status" value="2"/>
</dbReference>
<feature type="compositionally biased region" description="Polar residues" evidence="4">
    <location>
        <begin position="1455"/>
        <end position="1468"/>
    </location>
</feature>
<feature type="domain" description="PDZ" evidence="6">
    <location>
        <begin position="600"/>
        <end position="689"/>
    </location>
</feature>
<evidence type="ECO:0000256" key="3">
    <source>
        <dbReference type="SAM" id="Coils"/>
    </source>
</evidence>
<dbReference type="InterPro" id="IPR036034">
    <property type="entry name" value="PDZ_sf"/>
</dbReference>
<proteinExistence type="predicted"/>
<dbReference type="CDD" id="cd06764">
    <property type="entry name" value="PDZ1_DLG5-like"/>
    <property type="match status" value="1"/>
</dbReference>
<dbReference type="Ensembl" id="ENSONIT00000075613.1">
    <property type="protein sequence ID" value="ENSONIP00000071290.1"/>
    <property type="gene ID" value="ENSONIG00000016146.2"/>
</dbReference>
<dbReference type="SMART" id="SM00072">
    <property type="entry name" value="GuKc"/>
    <property type="match status" value="1"/>
</dbReference>
<dbReference type="SUPFAM" id="SSF50044">
    <property type="entry name" value="SH3-domain"/>
    <property type="match status" value="1"/>
</dbReference>
<dbReference type="SUPFAM" id="SSF52540">
    <property type="entry name" value="P-loop containing nucleoside triphosphate hydrolases"/>
    <property type="match status" value="1"/>
</dbReference>
<dbReference type="InterPro" id="IPR035537">
    <property type="entry name" value="DLG5_SH3"/>
</dbReference>
<dbReference type="PANTHER" id="PTHR46360:SF1">
    <property type="entry name" value="DISKS LARGE HOMOLOG 5"/>
    <property type="match status" value="1"/>
</dbReference>
<dbReference type="CDD" id="cd06766">
    <property type="entry name" value="PDZ4_DLG5-like"/>
    <property type="match status" value="1"/>
</dbReference>
<dbReference type="PANTHER" id="PTHR46360">
    <property type="entry name" value="DISKS LARGE HOMOLOG 5"/>
    <property type="match status" value="1"/>
</dbReference>
<dbReference type="SUPFAM" id="SSF50156">
    <property type="entry name" value="PDZ domain-like"/>
    <property type="match status" value="4"/>
</dbReference>